<dbReference type="EMBL" id="CAJVPU010035663">
    <property type="protein sequence ID" value="CAG8728320.1"/>
    <property type="molecule type" value="Genomic_DNA"/>
</dbReference>
<proteinExistence type="predicted"/>
<sequence length="79" mass="9119">ILENKNIKENNNLQQLFTDLSISQIIDLLLSAFSATNNILIEFTTNRLALYKRNYDLGNMEYNLISLAQQIVNEENSKI</sequence>
<organism evidence="1 2">
    <name type="scientific">Dentiscutata heterogama</name>
    <dbReference type="NCBI Taxonomy" id="1316150"/>
    <lineage>
        <taxon>Eukaryota</taxon>
        <taxon>Fungi</taxon>
        <taxon>Fungi incertae sedis</taxon>
        <taxon>Mucoromycota</taxon>
        <taxon>Glomeromycotina</taxon>
        <taxon>Glomeromycetes</taxon>
        <taxon>Diversisporales</taxon>
        <taxon>Gigasporaceae</taxon>
        <taxon>Dentiscutata</taxon>
    </lineage>
</organism>
<accession>A0ACA9PZL6</accession>
<protein>
    <submittedName>
        <fullName evidence="1">12834_t:CDS:1</fullName>
    </submittedName>
</protein>
<feature type="non-terminal residue" evidence="1">
    <location>
        <position position="79"/>
    </location>
</feature>
<feature type="non-terminal residue" evidence="1">
    <location>
        <position position="1"/>
    </location>
</feature>
<name>A0ACA9PZL6_9GLOM</name>
<dbReference type="Proteomes" id="UP000789702">
    <property type="component" value="Unassembled WGS sequence"/>
</dbReference>
<evidence type="ECO:0000313" key="2">
    <source>
        <dbReference type="Proteomes" id="UP000789702"/>
    </source>
</evidence>
<comment type="caution">
    <text evidence="1">The sequence shown here is derived from an EMBL/GenBank/DDBJ whole genome shotgun (WGS) entry which is preliminary data.</text>
</comment>
<gene>
    <name evidence="1" type="ORF">DHETER_LOCUS13272</name>
</gene>
<evidence type="ECO:0000313" key="1">
    <source>
        <dbReference type="EMBL" id="CAG8728320.1"/>
    </source>
</evidence>
<keyword evidence="2" id="KW-1185">Reference proteome</keyword>
<reference evidence="1" key="1">
    <citation type="submission" date="2021-06" db="EMBL/GenBank/DDBJ databases">
        <authorList>
            <person name="Kallberg Y."/>
            <person name="Tangrot J."/>
            <person name="Rosling A."/>
        </authorList>
    </citation>
    <scope>NUCLEOTIDE SEQUENCE</scope>
    <source>
        <strain evidence="1">IL203A</strain>
    </source>
</reference>